<evidence type="ECO:0000313" key="6">
    <source>
        <dbReference type="Proteomes" id="UP000321154"/>
    </source>
</evidence>
<protein>
    <submittedName>
        <fullName evidence="4 5">Methyltransferase</fullName>
    </submittedName>
</protein>
<evidence type="ECO:0000313" key="7">
    <source>
        <dbReference type="Proteomes" id="UP000522688"/>
    </source>
</evidence>
<dbReference type="CDD" id="cd02440">
    <property type="entry name" value="AdoMet_MTases"/>
    <property type="match status" value="1"/>
</dbReference>
<evidence type="ECO:0000313" key="5">
    <source>
        <dbReference type="EMBL" id="MBA8812007.1"/>
    </source>
</evidence>
<sequence length="201" mass="21774">MTSEVRDAYAARAVEYGEHLGSMAAVHPSDRQLVDDWADGLDGEIVDAGCGPGHWTHHLTTRGLACRGVDQVSGFVDLARASYPGVRFEVGDLDALEAAPASVGGVLAWYSLIHHEPDAIQRPLAEFARVLRPGGGLLLGFFDGPMVEPFDHAVTRAHRWPIDRMAEEARVAGFEIVETRRRTGVGHRPHAAIVARRLEGG</sequence>
<evidence type="ECO:0000259" key="3">
    <source>
        <dbReference type="Pfam" id="PF13649"/>
    </source>
</evidence>
<dbReference type="OrthoDB" id="9805171at2"/>
<dbReference type="Proteomes" id="UP000321154">
    <property type="component" value="Unassembled WGS sequence"/>
</dbReference>
<gene>
    <name evidence="5" type="ORF">FB463_000231</name>
    <name evidence="4" type="ORF">FFA01_22940</name>
</gene>
<reference evidence="4 6" key="1">
    <citation type="submission" date="2019-07" db="EMBL/GenBank/DDBJ databases">
        <title>Whole genome shotgun sequence of Frigoribacterium faeni NBRC 103066.</title>
        <authorList>
            <person name="Hosoyama A."/>
            <person name="Uohara A."/>
            <person name="Ohji S."/>
            <person name="Ichikawa N."/>
        </authorList>
    </citation>
    <scope>NUCLEOTIDE SEQUENCE [LARGE SCALE GENOMIC DNA]</scope>
    <source>
        <strain evidence="4 6">NBRC 103066</strain>
    </source>
</reference>
<dbReference type="AlphaFoldDB" id="A0A7W3PHR8"/>
<reference evidence="5 7" key="2">
    <citation type="submission" date="2020-07" db="EMBL/GenBank/DDBJ databases">
        <title>Sequencing the genomes of 1000 actinobacteria strains.</title>
        <authorList>
            <person name="Klenk H.-P."/>
        </authorList>
    </citation>
    <scope>NUCLEOTIDE SEQUENCE [LARGE SCALE GENOMIC DNA]</scope>
    <source>
        <strain evidence="5 7">DSM 10309</strain>
    </source>
</reference>
<accession>A0A7W3PHR8</accession>
<dbReference type="EMBL" id="BJUV01000024">
    <property type="protein sequence ID" value="GEK83985.1"/>
    <property type="molecule type" value="Genomic_DNA"/>
</dbReference>
<feature type="domain" description="Methyltransferase" evidence="3">
    <location>
        <begin position="45"/>
        <end position="135"/>
    </location>
</feature>
<organism evidence="5 7">
    <name type="scientific">Frigoribacterium faeni</name>
    <dbReference type="NCBI Taxonomy" id="145483"/>
    <lineage>
        <taxon>Bacteria</taxon>
        <taxon>Bacillati</taxon>
        <taxon>Actinomycetota</taxon>
        <taxon>Actinomycetes</taxon>
        <taxon>Micrococcales</taxon>
        <taxon>Microbacteriaceae</taxon>
        <taxon>Frigoribacterium</taxon>
    </lineage>
</organism>
<dbReference type="EMBL" id="JACGWW010000001">
    <property type="protein sequence ID" value="MBA8812007.1"/>
    <property type="molecule type" value="Genomic_DNA"/>
</dbReference>
<evidence type="ECO:0000313" key="4">
    <source>
        <dbReference type="EMBL" id="GEK83985.1"/>
    </source>
</evidence>
<keyword evidence="1 5" id="KW-0489">Methyltransferase</keyword>
<dbReference type="InterPro" id="IPR029063">
    <property type="entry name" value="SAM-dependent_MTases_sf"/>
</dbReference>
<dbReference type="SUPFAM" id="SSF53335">
    <property type="entry name" value="S-adenosyl-L-methionine-dependent methyltransferases"/>
    <property type="match status" value="1"/>
</dbReference>
<dbReference type="PANTHER" id="PTHR43861:SF1">
    <property type="entry name" value="TRANS-ACONITATE 2-METHYLTRANSFERASE"/>
    <property type="match status" value="1"/>
</dbReference>
<dbReference type="Proteomes" id="UP000522688">
    <property type="component" value="Unassembled WGS sequence"/>
</dbReference>
<dbReference type="Pfam" id="PF13649">
    <property type="entry name" value="Methyltransf_25"/>
    <property type="match status" value="1"/>
</dbReference>
<dbReference type="GO" id="GO:0032259">
    <property type="term" value="P:methylation"/>
    <property type="evidence" value="ECO:0007669"/>
    <property type="project" value="UniProtKB-KW"/>
</dbReference>
<dbReference type="PANTHER" id="PTHR43861">
    <property type="entry name" value="TRANS-ACONITATE 2-METHYLTRANSFERASE-RELATED"/>
    <property type="match status" value="1"/>
</dbReference>
<comment type="caution">
    <text evidence="5">The sequence shown here is derived from an EMBL/GenBank/DDBJ whole genome shotgun (WGS) entry which is preliminary data.</text>
</comment>
<evidence type="ECO:0000256" key="2">
    <source>
        <dbReference type="ARBA" id="ARBA00022679"/>
    </source>
</evidence>
<dbReference type="InterPro" id="IPR041698">
    <property type="entry name" value="Methyltransf_25"/>
</dbReference>
<keyword evidence="6" id="KW-1185">Reference proteome</keyword>
<evidence type="ECO:0000256" key="1">
    <source>
        <dbReference type="ARBA" id="ARBA00022603"/>
    </source>
</evidence>
<dbReference type="RefSeq" id="WP_146856241.1">
    <property type="nucleotide sequence ID" value="NZ_BAAAHR010000005.1"/>
</dbReference>
<dbReference type="Gene3D" id="3.40.50.150">
    <property type="entry name" value="Vaccinia Virus protein VP39"/>
    <property type="match status" value="1"/>
</dbReference>
<keyword evidence="2 5" id="KW-0808">Transferase</keyword>
<name>A0A7W3PHR8_9MICO</name>
<proteinExistence type="predicted"/>
<dbReference type="GO" id="GO:0008168">
    <property type="term" value="F:methyltransferase activity"/>
    <property type="evidence" value="ECO:0007669"/>
    <property type="project" value="UniProtKB-KW"/>
</dbReference>